<dbReference type="InterPro" id="IPR029058">
    <property type="entry name" value="AB_hydrolase_fold"/>
</dbReference>
<dbReference type="EMBL" id="JBJQOH010000001">
    <property type="protein sequence ID" value="KAL3702151.1"/>
    <property type="molecule type" value="Genomic_DNA"/>
</dbReference>
<dbReference type="Proteomes" id="UP001633002">
    <property type="component" value="Unassembled WGS sequence"/>
</dbReference>
<dbReference type="Gene3D" id="3.40.50.1820">
    <property type="entry name" value="alpha/beta hydrolase"/>
    <property type="match status" value="1"/>
</dbReference>
<proteinExistence type="predicted"/>
<accession>A0ABD3IFR3</accession>
<keyword evidence="2" id="KW-1185">Reference proteome</keyword>
<comment type="caution">
    <text evidence="1">The sequence shown here is derived from an EMBL/GenBank/DDBJ whole genome shotgun (WGS) entry which is preliminary data.</text>
</comment>
<evidence type="ECO:0000313" key="2">
    <source>
        <dbReference type="Proteomes" id="UP001633002"/>
    </source>
</evidence>
<dbReference type="SUPFAM" id="SSF53474">
    <property type="entry name" value="alpha/beta-Hydrolases"/>
    <property type="match status" value="1"/>
</dbReference>
<dbReference type="PANTHER" id="PTHR11005">
    <property type="entry name" value="LYSOSOMAL ACID LIPASE-RELATED"/>
    <property type="match status" value="1"/>
</dbReference>
<dbReference type="AlphaFoldDB" id="A0ABD3IFR3"/>
<gene>
    <name evidence="1" type="ORF">R1sor_020173</name>
</gene>
<protein>
    <submittedName>
        <fullName evidence="1">Uncharacterized protein</fullName>
    </submittedName>
</protein>
<reference evidence="1 2" key="1">
    <citation type="submission" date="2024-09" db="EMBL/GenBank/DDBJ databases">
        <title>Chromosome-scale assembly of Riccia sorocarpa.</title>
        <authorList>
            <person name="Paukszto L."/>
        </authorList>
    </citation>
    <scope>NUCLEOTIDE SEQUENCE [LARGE SCALE GENOMIC DNA]</scope>
    <source>
        <strain evidence="1">LP-2024</strain>
        <tissue evidence="1">Aerial parts of the thallus</tissue>
    </source>
</reference>
<evidence type="ECO:0000313" key="1">
    <source>
        <dbReference type="EMBL" id="KAL3702151.1"/>
    </source>
</evidence>
<name>A0ABD3IFR3_9MARC</name>
<sequence length="132" mass="14892">MTNLEKRAFPGFMSINGQGFIAPAVGMITDLRTNTWRRFDYGSAAGNTKAYGVPTAQAYNPTAIPSEIPILVIYGGNDAISPPAGVRHLLSQLRTVNIQSVYLDDYAHFDLLWSFRRTRDIFFPVLRFLRRH</sequence>
<organism evidence="1 2">
    <name type="scientific">Riccia sorocarpa</name>
    <dbReference type="NCBI Taxonomy" id="122646"/>
    <lineage>
        <taxon>Eukaryota</taxon>
        <taxon>Viridiplantae</taxon>
        <taxon>Streptophyta</taxon>
        <taxon>Embryophyta</taxon>
        <taxon>Marchantiophyta</taxon>
        <taxon>Marchantiopsida</taxon>
        <taxon>Marchantiidae</taxon>
        <taxon>Marchantiales</taxon>
        <taxon>Ricciaceae</taxon>
        <taxon>Riccia</taxon>
    </lineage>
</organism>